<sequence>MVGTTFAVGQELARPGSRVTLAVTAEGDPHRKTRNVIAESRWGDPGRVVMLGSHLDSVLAGPGVNDNGSGSAAVLETALRANGAPTRNRLRFAFWGAEELGLLGSRHYVAALSPQERARIRLYLNFDMIASPNFVYGIYDGDDSDRTGAGAGPAGSGEIEKLFERYYASIGQPYKGTDFTGRSDYGPFIAVGIPAGGLFTGAEGIKTAEEAATFGGEAGVAYDRCYHQACDTLPNINDRALAVNSGAIAAAAAFYARSPALPGD</sequence>
<proteinExistence type="predicted"/>
<name>A0ABW3E7B6_9ACTN</name>
<protein>
    <submittedName>
        <fullName evidence="2">M20/M25/M40 family metallo-hydrolase</fullName>
    </submittedName>
</protein>
<feature type="non-terminal residue" evidence="2">
    <location>
        <position position="264"/>
    </location>
</feature>
<feature type="domain" description="Peptidase M28" evidence="1">
    <location>
        <begin position="35"/>
        <end position="250"/>
    </location>
</feature>
<dbReference type="Pfam" id="PF04389">
    <property type="entry name" value="Peptidase_M28"/>
    <property type="match status" value="1"/>
</dbReference>
<gene>
    <name evidence="2" type="ORF">ACFQ08_40000</name>
</gene>
<comment type="caution">
    <text evidence="2">The sequence shown here is derived from an EMBL/GenBank/DDBJ whole genome shotgun (WGS) entry which is preliminary data.</text>
</comment>
<dbReference type="PANTHER" id="PTHR12147:SF26">
    <property type="entry name" value="PEPTIDASE M28 DOMAIN-CONTAINING PROTEIN"/>
    <property type="match status" value="1"/>
</dbReference>
<organism evidence="2 3">
    <name type="scientific">Streptosporangium algeriense</name>
    <dbReference type="NCBI Taxonomy" id="1682748"/>
    <lineage>
        <taxon>Bacteria</taxon>
        <taxon>Bacillati</taxon>
        <taxon>Actinomycetota</taxon>
        <taxon>Actinomycetes</taxon>
        <taxon>Streptosporangiales</taxon>
        <taxon>Streptosporangiaceae</taxon>
        <taxon>Streptosporangium</taxon>
    </lineage>
</organism>
<dbReference type="EMBL" id="JBHTHX010002665">
    <property type="protein sequence ID" value="MFD0890768.1"/>
    <property type="molecule type" value="Genomic_DNA"/>
</dbReference>
<dbReference type="InterPro" id="IPR045175">
    <property type="entry name" value="M28_fam"/>
</dbReference>
<dbReference type="InterPro" id="IPR007484">
    <property type="entry name" value="Peptidase_M28"/>
</dbReference>
<keyword evidence="3" id="KW-1185">Reference proteome</keyword>
<accession>A0ABW3E7B6</accession>
<dbReference type="Proteomes" id="UP001597024">
    <property type="component" value="Unassembled WGS sequence"/>
</dbReference>
<evidence type="ECO:0000313" key="3">
    <source>
        <dbReference type="Proteomes" id="UP001597024"/>
    </source>
</evidence>
<dbReference type="SUPFAM" id="SSF53187">
    <property type="entry name" value="Zn-dependent exopeptidases"/>
    <property type="match status" value="1"/>
</dbReference>
<evidence type="ECO:0000313" key="2">
    <source>
        <dbReference type="EMBL" id="MFD0890768.1"/>
    </source>
</evidence>
<dbReference type="PANTHER" id="PTHR12147">
    <property type="entry name" value="METALLOPEPTIDASE M28 FAMILY MEMBER"/>
    <property type="match status" value="1"/>
</dbReference>
<reference evidence="3" key="1">
    <citation type="journal article" date="2019" name="Int. J. Syst. Evol. Microbiol.">
        <title>The Global Catalogue of Microorganisms (GCM) 10K type strain sequencing project: providing services to taxonomists for standard genome sequencing and annotation.</title>
        <authorList>
            <consortium name="The Broad Institute Genomics Platform"/>
            <consortium name="The Broad Institute Genome Sequencing Center for Infectious Disease"/>
            <person name="Wu L."/>
            <person name="Ma J."/>
        </authorList>
    </citation>
    <scope>NUCLEOTIDE SEQUENCE [LARGE SCALE GENOMIC DNA]</scope>
    <source>
        <strain evidence="3">CCUG 62974</strain>
    </source>
</reference>
<dbReference type="Gene3D" id="3.40.630.10">
    <property type="entry name" value="Zn peptidases"/>
    <property type="match status" value="1"/>
</dbReference>
<evidence type="ECO:0000259" key="1">
    <source>
        <dbReference type="Pfam" id="PF04389"/>
    </source>
</evidence>